<reference evidence="2 3" key="1">
    <citation type="submission" date="2017-06" db="EMBL/GenBank/DDBJ databases">
        <authorList>
            <consortium name="Pathogen Informatics"/>
        </authorList>
    </citation>
    <scope>NUCLEOTIDE SEQUENCE [LARGE SCALE GENOMIC DNA]</scope>
    <source>
        <strain evidence="2 3">NCTC13833</strain>
    </source>
</reference>
<protein>
    <submittedName>
        <fullName evidence="2">Uncharacterized protein</fullName>
    </submittedName>
</protein>
<gene>
    <name evidence="2" type="ORF">SAMEA4412661_00395</name>
</gene>
<feature type="transmembrane region" description="Helical" evidence="1">
    <location>
        <begin position="61"/>
        <end position="83"/>
    </location>
</feature>
<dbReference type="Proteomes" id="UP000243706">
    <property type="component" value="Chromosome 1"/>
</dbReference>
<keyword evidence="1" id="KW-0812">Transmembrane</keyword>
<evidence type="ECO:0000256" key="1">
    <source>
        <dbReference type="SAM" id="Phobius"/>
    </source>
</evidence>
<evidence type="ECO:0000313" key="3">
    <source>
        <dbReference type="Proteomes" id="UP000243706"/>
    </source>
</evidence>
<dbReference type="EMBL" id="LT906464">
    <property type="protein sequence ID" value="SNW00177.1"/>
    <property type="molecule type" value="Genomic_DNA"/>
</dbReference>
<organism evidence="2 3">
    <name type="scientific">Staphylococcus muscae</name>
    <dbReference type="NCBI Taxonomy" id="1294"/>
    <lineage>
        <taxon>Bacteria</taxon>
        <taxon>Bacillati</taxon>
        <taxon>Bacillota</taxon>
        <taxon>Bacilli</taxon>
        <taxon>Bacillales</taxon>
        <taxon>Staphylococcaceae</taxon>
        <taxon>Staphylococcus</taxon>
    </lineage>
</organism>
<evidence type="ECO:0000313" key="2">
    <source>
        <dbReference type="EMBL" id="SNW00177.1"/>
    </source>
</evidence>
<keyword evidence="1" id="KW-0472">Membrane</keyword>
<dbReference type="AlphaFoldDB" id="A0A240BWL2"/>
<accession>A0A240BWL2</accession>
<proteinExistence type="predicted"/>
<keyword evidence="1" id="KW-1133">Transmembrane helix</keyword>
<sequence length="152" mass="17268">MRTASSLYFKIVMVVKLTSTVERGVAVGTLYMVHIALNRHFMLANTTKNSFRMIKAVRWPLFSWMCFCFVMAMDTGIVFVATLELDSDDIKFSVVMHTPCFVVDSCAINVYHLTYPSVDVSSSDSPIIRTSRSRLTSNFSLTTCWTCLMRFS</sequence>
<name>A0A240BWL2_9STAP</name>